<protein>
    <submittedName>
        <fullName evidence="2">DUF4194 domain-containing protein</fullName>
    </submittedName>
</protein>
<evidence type="ECO:0000313" key="3">
    <source>
        <dbReference type="Proteomes" id="UP000731465"/>
    </source>
</evidence>
<comment type="caution">
    <text evidence="2">The sequence shown here is derived from an EMBL/GenBank/DDBJ whole genome shotgun (WGS) entry which is preliminary data.</text>
</comment>
<organism evidence="2 3">
    <name type="scientific">Succinivibrio faecicola</name>
    <dbReference type="NCBI Taxonomy" id="2820300"/>
    <lineage>
        <taxon>Bacteria</taxon>
        <taxon>Pseudomonadati</taxon>
        <taxon>Pseudomonadota</taxon>
        <taxon>Gammaproteobacteria</taxon>
        <taxon>Aeromonadales</taxon>
        <taxon>Succinivibrionaceae</taxon>
        <taxon>Succinivibrio</taxon>
    </lineage>
</organism>
<sequence length="255" mass="29461">MAEIITMNSNDEALDEVLTDNSKLVREVDARLRNVIIELLKSGSIVYSVDSHQYKLLTLPDNLLFVKSYLRNLNLEVVFNSENGLAYIRNLERDESEDEGENSVDDDSLISRSFLTPFKSVLILILRKYYHERFSNGETEIVIDIDYIKNALTPYLELSVSDSRDNKKLNGALKDLAELKLIKRLCSEDSDRILITPLIRYVIDVEKMQKMLEEFKKLNSEKIPNKKTSSTENKNEDSLIKELFEKDNESSEEII</sequence>
<feature type="region of interest" description="Disordered" evidence="1">
    <location>
        <begin position="223"/>
        <end position="255"/>
    </location>
</feature>
<dbReference type="RefSeq" id="WP_219938205.1">
    <property type="nucleotide sequence ID" value="NZ_JAGFNY010000040.1"/>
</dbReference>
<dbReference type="Pfam" id="PF13835">
    <property type="entry name" value="DUF4194"/>
    <property type="match status" value="1"/>
</dbReference>
<reference evidence="2 3" key="1">
    <citation type="submission" date="2021-03" db="EMBL/GenBank/DDBJ databases">
        <title>Succinivibrio sp. nov. isolated from feces of cow.</title>
        <authorList>
            <person name="Choi J.-Y."/>
        </authorList>
    </citation>
    <scope>NUCLEOTIDE SEQUENCE [LARGE SCALE GENOMIC DNA]</scope>
    <source>
        <strain evidence="2 3">AGMB01872</strain>
    </source>
</reference>
<evidence type="ECO:0000256" key="1">
    <source>
        <dbReference type="SAM" id="MobiDB-lite"/>
    </source>
</evidence>
<gene>
    <name evidence="2" type="ORF">J5V48_08750</name>
</gene>
<evidence type="ECO:0000313" key="2">
    <source>
        <dbReference type="EMBL" id="MBW7570981.1"/>
    </source>
</evidence>
<proteinExistence type="predicted"/>
<dbReference type="EMBL" id="JAGFNY010000040">
    <property type="protein sequence ID" value="MBW7570981.1"/>
    <property type="molecule type" value="Genomic_DNA"/>
</dbReference>
<dbReference type="Proteomes" id="UP000731465">
    <property type="component" value="Unassembled WGS sequence"/>
</dbReference>
<dbReference type="InterPro" id="IPR025449">
    <property type="entry name" value="JetB"/>
</dbReference>
<keyword evidence="3" id="KW-1185">Reference proteome</keyword>
<name>A0ABS7DIQ4_9GAMM</name>
<feature type="compositionally biased region" description="Basic and acidic residues" evidence="1">
    <location>
        <begin position="233"/>
        <end position="249"/>
    </location>
</feature>
<accession>A0ABS7DIQ4</accession>